<keyword evidence="6" id="KW-0050">Antiport</keyword>
<dbReference type="AlphaFoldDB" id="A0A2T0W512"/>
<dbReference type="RefSeq" id="WP_106354243.1">
    <property type="nucleotide sequence ID" value="NZ_PVTP01000001.1"/>
</dbReference>
<feature type="transmembrane region" description="Helical" evidence="6">
    <location>
        <begin position="189"/>
        <end position="212"/>
    </location>
</feature>
<feature type="transmembrane region" description="Helical" evidence="6">
    <location>
        <begin position="507"/>
        <end position="529"/>
    </location>
</feature>
<keyword evidence="8" id="KW-1185">Reference proteome</keyword>
<dbReference type="HAMAP" id="MF_01844">
    <property type="entry name" value="NhaA"/>
    <property type="match status" value="1"/>
</dbReference>
<dbReference type="PANTHER" id="PTHR30341:SF0">
    <property type="entry name" value="NA(+)_H(+) ANTIPORTER NHAA"/>
    <property type="match status" value="1"/>
</dbReference>
<feature type="transmembrane region" description="Helical" evidence="6">
    <location>
        <begin position="476"/>
        <end position="495"/>
    </location>
</feature>
<comment type="subcellular location">
    <subcellularLocation>
        <location evidence="1">Cell inner membrane</location>
        <topology evidence="1">Multi-pass membrane protein</topology>
    </subcellularLocation>
    <subcellularLocation>
        <location evidence="6">Cell membrane</location>
        <topology evidence="6">Multi-pass membrane protein</topology>
    </subcellularLocation>
</comment>
<dbReference type="InterPro" id="IPR023171">
    <property type="entry name" value="Na/H_antiporter_dom_sf"/>
</dbReference>
<evidence type="ECO:0000313" key="8">
    <source>
        <dbReference type="Proteomes" id="UP000238007"/>
    </source>
</evidence>
<feature type="transmembrane region" description="Helical" evidence="6">
    <location>
        <begin position="274"/>
        <end position="291"/>
    </location>
</feature>
<dbReference type="Proteomes" id="UP000238007">
    <property type="component" value="Unassembled WGS sequence"/>
</dbReference>
<evidence type="ECO:0000313" key="7">
    <source>
        <dbReference type="EMBL" id="PRY80566.1"/>
    </source>
</evidence>
<dbReference type="InterPro" id="IPR036249">
    <property type="entry name" value="Thioredoxin-like_sf"/>
</dbReference>
<feature type="transmembrane region" description="Helical" evidence="6">
    <location>
        <begin position="577"/>
        <end position="597"/>
    </location>
</feature>
<gene>
    <name evidence="6" type="primary">nhaA</name>
    <name evidence="7" type="ORF">CLV80_101421</name>
</gene>
<comment type="function">
    <text evidence="6">Na(+)/H(+) antiporter that extrudes sodium in exchange for external protons.</text>
</comment>
<accession>A0A2T0W512</accession>
<dbReference type="PANTHER" id="PTHR30341">
    <property type="entry name" value="SODIUM ION/PROTON ANTIPORTER NHAA-RELATED"/>
    <property type="match status" value="1"/>
</dbReference>
<evidence type="ECO:0000256" key="3">
    <source>
        <dbReference type="ARBA" id="ARBA00022692"/>
    </source>
</evidence>
<organism evidence="7 8">
    <name type="scientific">Yoonia maritima</name>
    <dbReference type="NCBI Taxonomy" id="1435347"/>
    <lineage>
        <taxon>Bacteria</taxon>
        <taxon>Pseudomonadati</taxon>
        <taxon>Pseudomonadota</taxon>
        <taxon>Alphaproteobacteria</taxon>
        <taxon>Rhodobacterales</taxon>
        <taxon>Paracoccaceae</taxon>
        <taxon>Yoonia</taxon>
    </lineage>
</organism>
<dbReference type="OrthoDB" id="9808135at2"/>
<keyword evidence="5 6" id="KW-0472">Membrane</keyword>
<dbReference type="SUPFAM" id="SSF52833">
    <property type="entry name" value="Thioredoxin-like"/>
    <property type="match status" value="1"/>
</dbReference>
<dbReference type="EMBL" id="PVTP01000001">
    <property type="protein sequence ID" value="PRY80566.1"/>
    <property type="molecule type" value="Genomic_DNA"/>
</dbReference>
<comment type="caution">
    <text evidence="6">Lacks conserved residue(s) required for the propagation of feature annotation.</text>
</comment>
<dbReference type="NCBIfam" id="TIGR00773">
    <property type="entry name" value="NhaA"/>
    <property type="match status" value="1"/>
</dbReference>
<keyword evidence="6" id="KW-0406">Ion transport</keyword>
<keyword evidence="3 6" id="KW-0812">Transmembrane</keyword>
<evidence type="ECO:0000256" key="2">
    <source>
        <dbReference type="ARBA" id="ARBA00022475"/>
    </source>
</evidence>
<dbReference type="Gene3D" id="3.40.30.10">
    <property type="entry name" value="Glutaredoxin"/>
    <property type="match status" value="1"/>
</dbReference>
<evidence type="ECO:0000256" key="6">
    <source>
        <dbReference type="HAMAP-Rule" id="MF_01844"/>
    </source>
</evidence>
<keyword evidence="6" id="KW-0813">Transport</keyword>
<evidence type="ECO:0000256" key="5">
    <source>
        <dbReference type="ARBA" id="ARBA00023136"/>
    </source>
</evidence>
<feature type="transmembrane region" description="Helical" evidence="6">
    <location>
        <begin position="303"/>
        <end position="321"/>
    </location>
</feature>
<keyword evidence="4 6" id="KW-1133">Transmembrane helix</keyword>
<comment type="caution">
    <text evidence="7">The sequence shown here is derived from an EMBL/GenBank/DDBJ whole genome shotgun (WGS) entry which is preliminary data.</text>
</comment>
<dbReference type="Gene3D" id="1.20.1530.10">
    <property type="entry name" value="Na+/H+ antiporter like domain"/>
    <property type="match status" value="1"/>
</dbReference>
<name>A0A2T0W512_9RHOB</name>
<comment type="catalytic activity">
    <reaction evidence="6">
        <text>Na(+)(in) + 2 H(+)(out) = Na(+)(out) + 2 H(+)(in)</text>
        <dbReference type="Rhea" id="RHEA:29251"/>
        <dbReference type="ChEBI" id="CHEBI:15378"/>
        <dbReference type="ChEBI" id="CHEBI:29101"/>
    </reaction>
</comment>
<dbReference type="GO" id="GO:0015385">
    <property type="term" value="F:sodium:proton antiporter activity"/>
    <property type="evidence" value="ECO:0007669"/>
    <property type="project" value="UniProtKB-UniRule"/>
</dbReference>
<keyword evidence="2 6" id="KW-1003">Cell membrane</keyword>
<dbReference type="GO" id="GO:0005886">
    <property type="term" value="C:plasma membrane"/>
    <property type="evidence" value="ECO:0007669"/>
    <property type="project" value="UniProtKB-SubCell"/>
</dbReference>
<keyword evidence="6" id="KW-0915">Sodium</keyword>
<feature type="transmembrane region" description="Helical" evidence="6">
    <location>
        <begin position="541"/>
        <end position="565"/>
    </location>
</feature>
<feature type="transmembrane region" description="Helical" evidence="6">
    <location>
        <begin position="232"/>
        <end position="253"/>
    </location>
</feature>
<dbReference type="InterPro" id="IPR004670">
    <property type="entry name" value="NhaA"/>
</dbReference>
<evidence type="ECO:0000256" key="4">
    <source>
        <dbReference type="ARBA" id="ARBA00022989"/>
    </source>
</evidence>
<proteinExistence type="inferred from homology"/>
<protein>
    <recommendedName>
        <fullName evidence="6">Na(+)/H(+) antiporter NhaA</fullName>
    </recommendedName>
    <alternativeName>
        <fullName evidence="6">Sodium/proton antiporter NhaA</fullName>
    </alternativeName>
</protein>
<dbReference type="Pfam" id="PF06965">
    <property type="entry name" value="Na_H_antiport_1"/>
    <property type="match status" value="1"/>
</dbReference>
<dbReference type="GO" id="GO:0006885">
    <property type="term" value="P:regulation of pH"/>
    <property type="evidence" value="ECO:0007669"/>
    <property type="project" value="UniProtKB-UniRule"/>
</dbReference>
<comment type="similarity">
    <text evidence="6">Belongs to the NhaA Na(+)/H(+) (TC 2.A.33) antiporter family.</text>
</comment>
<keyword evidence="6" id="KW-0739">Sodium transport</keyword>
<sequence>MRRPQSPIDPSRDFMAGSENGQSKLVWYVDYTFNYTSVVRDIKRTAAQDLYEDQAVIAFRQAPCATQSDQRDLTARAAIAAGLQGNYLDMHSALLEHSGKIEKQDVARMVQDIGLDVEQFEVDLWSDETWERIAQDRAHAVEAGLKDHSGLIIDGRIYQGAWDEASLIEALEKPLGHRIMRANTDFQNWAASAGMALILATFSALIMVNVGFEVVYERLRDLTISIGIGDATFALSAQAWVNDGLMAIFFLLVGIEIKREIVDGELSDLSKASLPLLGAIGGMAAPALIYLTFNWGQSGAHGWGVPMATDIAFTLGIMALLGDRIPSALKVLITALVIVDDLGAILVIAVFYSEGIDAVPLMIAGGTFATMLVMNKVKIYARAPYLILGLVLWFFVHESGLHATFAGVLTAAAIPSRRTGNIAGAAAQTSALFDRELTKAKSPQATVSSRSLHLLQQALDRLREPGYHLQHALEGWSNFLILPLFAFFNTGVVLYGEPFNWHAPEVLGVVAGLTIGKPLGIVLICWLAVKLGIARLPKGVTWRHMIGGGCLAGIGFTMSFFIAAAAFDGAALNSVKLAVLIASVIAAIIGTLILRLSKPD</sequence>
<reference evidence="7 8" key="1">
    <citation type="submission" date="2018-03" db="EMBL/GenBank/DDBJ databases">
        <title>Genomic Encyclopedia of Archaeal and Bacterial Type Strains, Phase II (KMG-II): from individual species to whole genera.</title>
        <authorList>
            <person name="Goeker M."/>
        </authorList>
    </citation>
    <scope>NUCLEOTIDE SEQUENCE [LARGE SCALE GENOMIC DNA]</scope>
    <source>
        <strain evidence="7 8">DSM 101533</strain>
    </source>
</reference>
<evidence type="ECO:0000256" key="1">
    <source>
        <dbReference type="ARBA" id="ARBA00004429"/>
    </source>
</evidence>